<organism evidence="2 3">
    <name type="scientific">Pseudomyxococcus hansupus</name>
    <dbReference type="NCBI Taxonomy" id="1297742"/>
    <lineage>
        <taxon>Bacteria</taxon>
        <taxon>Pseudomonadati</taxon>
        <taxon>Myxococcota</taxon>
        <taxon>Myxococcia</taxon>
        <taxon>Myxococcales</taxon>
        <taxon>Cystobacterineae</taxon>
        <taxon>Myxococcaceae</taxon>
        <taxon>Pseudomyxococcus</taxon>
    </lineage>
</organism>
<dbReference type="EMBL" id="CP012109">
    <property type="protein sequence ID" value="AKQ66486.1"/>
    <property type="molecule type" value="Genomic_DNA"/>
</dbReference>
<sequence>MRSRRLREKARHPGRGAGLSCVQRSPHGRTRHAKKSAARTESRWAICKFFIILPVL</sequence>
<proteinExistence type="predicted"/>
<accession>A0A0H4WSQ7</accession>
<dbReference type="AlphaFoldDB" id="A0A0H4WSQ7"/>
<gene>
    <name evidence="2" type="ORF">A176_003398</name>
</gene>
<dbReference type="PATRIC" id="fig|1297742.4.peg.3428"/>
<feature type="compositionally biased region" description="Basic residues" evidence="1">
    <location>
        <begin position="26"/>
        <end position="37"/>
    </location>
</feature>
<protein>
    <submittedName>
        <fullName evidence="2">Uncharacterized protein</fullName>
    </submittedName>
</protein>
<name>A0A0H4WSQ7_9BACT</name>
<dbReference type="STRING" id="1297742.A176_003398"/>
<evidence type="ECO:0000256" key="1">
    <source>
        <dbReference type="SAM" id="MobiDB-lite"/>
    </source>
</evidence>
<reference evidence="2 3" key="1">
    <citation type="journal article" date="2016" name="PLoS ONE">
        <title>Complete Genome Sequence and Comparative Genomics of a Novel Myxobacterium Myxococcus hansupus.</title>
        <authorList>
            <person name="Sharma G."/>
            <person name="Narwani T."/>
            <person name="Subramanian S."/>
        </authorList>
    </citation>
    <scope>NUCLEOTIDE SEQUENCE [LARGE SCALE GENOMIC DNA]</scope>
    <source>
        <strain evidence="3">mixupus</strain>
    </source>
</reference>
<feature type="region of interest" description="Disordered" evidence="1">
    <location>
        <begin position="1"/>
        <end position="37"/>
    </location>
</feature>
<evidence type="ECO:0000313" key="3">
    <source>
        <dbReference type="Proteomes" id="UP000009026"/>
    </source>
</evidence>
<dbReference type="KEGG" id="mym:A176_003398"/>
<feature type="compositionally biased region" description="Basic residues" evidence="1">
    <location>
        <begin position="1"/>
        <end position="14"/>
    </location>
</feature>
<keyword evidence="3" id="KW-1185">Reference proteome</keyword>
<evidence type="ECO:0000313" key="2">
    <source>
        <dbReference type="EMBL" id="AKQ66486.1"/>
    </source>
</evidence>
<dbReference type="Proteomes" id="UP000009026">
    <property type="component" value="Chromosome"/>
</dbReference>